<dbReference type="EMBL" id="BPLR01013815">
    <property type="protein sequence ID" value="GIY63994.1"/>
    <property type="molecule type" value="Genomic_DNA"/>
</dbReference>
<dbReference type="AlphaFoldDB" id="A0AAV4V2S2"/>
<gene>
    <name evidence="1" type="ORF">CEXT_580731</name>
</gene>
<protein>
    <submittedName>
        <fullName evidence="1">Uncharacterized protein</fullName>
    </submittedName>
</protein>
<reference evidence="1 2" key="1">
    <citation type="submission" date="2021-06" db="EMBL/GenBank/DDBJ databases">
        <title>Caerostris extrusa draft genome.</title>
        <authorList>
            <person name="Kono N."/>
            <person name="Arakawa K."/>
        </authorList>
    </citation>
    <scope>NUCLEOTIDE SEQUENCE [LARGE SCALE GENOMIC DNA]</scope>
</reference>
<accession>A0AAV4V2S2</accession>
<proteinExistence type="predicted"/>
<evidence type="ECO:0000313" key="2">
    <source>
        <dbReference type="Proteomes" id="UP001054945"/>
    </source>
</evidence>
<organism evidence="1 2">
    <name type="scientific">Caerostris extrusa</name>
    <name type="common">Bark spider</name>
    <name type="synonym">Caerostris bankana</name>
    <dbReference type="NCBI Taxonomy" id="172846"/>
    <lineage>
        <taxon>Eukaryota</taxon>
        <taxon>Metazoa</taxon>
        <taxon>Ecdysozoa</taxon>
        <taxon>Arthropoda</taxon>
        <taxon>Chelicerata</taxon>
        <taxon>Arachnida</taxon>
        <taxon>Araneae</taxon>
        <taxon>Araneomorphae</taxon>
        <taxon>Entelegynae</taxon>
        <taxon>Araneoidea</taxon>
        <taxon>Araneidae</taxon>
        <taxon>Caerostris</taxon>
    </lineage>
</organism>
<dbReference type="Proteomes" id="UP001054945">
    <property type="component" value="Unassembled WGS sequence"/>
</dbReference>
<comment type="caution">
    <text evidence="1">The sequence shown here is derived from an EMBL/GenBank/DDBJ whole genome shotgun (WGS) entry which is preliminary data.</text>
</comment>
<name>A0AAV4V2S2_CAEEX</name>
<evidence type="ECO:0000313" key="1">
    <source>
        <dbReference type="EMBL" id="GIY63994.1"/>
    </source>
</evidence>
<keyword evidence="2" id="KW-1185">Reference proteome</keyword>
<sequence>MKNYFPSHQLSNNRKELCQNRLTRMNQMDISMLNSKLFDDICNGSSLQPGFVQTLRAPNSPRNYRYLMIRLMSSGLSLTRRGMVFRS</sequence>